<dbReference type="PANTHER" id="PTHR16525:SF0">
    <property type="entry name" value="PROTEIN C12ORF4"/>
    <property type="match status" value="1"/>
</dbReference>
<comment type="caution">
    <text evidence="2">The sequence shown here is derived from an EMBL/GenBank/DDBJ whole genome shotgun (WGS) entry which is preliminary data.</text>
</comment>
<dbReference type="AlphaFoldDB" id="A0A9P6MF43"/>
<dbReference type="InterPro" id="IPR019311">
    <property type="entry name" value="Fy-3"/>
</dbReference>
<feature type="region of interest" description="Disordered" evidence="1">
    <location>
        <begin position="95"/>
        <end position="124"/>
    </location>
</feature>
<gene>
    <name evidence="2" type="ORF">BGZ65_008248</name>
</gene>
<organism evidence="2 3">
    <name type="scientific">Modicella reniformis</name>
    <dbReference type="NCBI Taxonomy" id="1440133"/>
    <lineage>
        <taxon>Eukaryota</taxon>
        <taxon>Fungi</taxon>
        <taxon>Fungi incertae sedis</taxon>
        <taxon>Mucoromycota</taxon>
        <taxon>Mortierellomycotina</taxon>
        <taxon>Mortierellomycetes</taxon>
        <taxon>Mortierellales</taxon>
        <taxon>Mortierellaceae</taxon>
        <taxon>Modicella</taxon>
    </lineage>
</organism>
<feature type="compositionally biased region" description="Low complexity" evidence="1">
    <location>
        <begin position="95"/>
        <end position="119"/>
    </location>
</feature>
<keyword evidence="3" id="KW-1185">Reference proteome</keyword>
<proteinExistence type="predicted"/>
<evidence type="ECO:0000313" key="2">
    <source>
        <dbReference type="EMBL" id="KAF9996146.1"/>
    </source>
</evidence>
<dbReference type="PANTHER" id="PTHR16525">
    <property type="entry name" value="PROTEIN C12ORF4"/>
    <property type="match status" value="1"/>
</dbReference>
<name>A0A9P6MF43_9FUNG</name>
<dbReference type="EMBL" id="JAAAHW010001219">
    <property type="protein sequence ID" value="KAF9996146.1"/>
    <property type="molecule type" value="Genomic_DNA"/>
</dbReference>
<reference evidence="2" key="1">
    <citation type="journal article" date="2020" name="Fungal Divers.">
        <title>Resolving the Mortierellaceae phylogeny through synthesis of multi-gene phylogenetics and phylogenomics.</title>
        <authorList>
            <person name="Vandepol N."/>
            <person name="Liber J."/>
            <person name="Desiro A."/>
            <person name="Na H."/>
            <person name="Kennedy M."/>
            <person name="Barry K."/>
            <person name="Grigoriev I.V."/>
            <person name="Miller A.N."/>
            <person name="O'Donnell K."/>
            <person name="Stajich J.E."/>
            <person name="Bonito G."/>
        </authorList>
    </citation>
    <scope>NUCLEOTIDE SEQUENCE</scope>
    <source>
        <strain evidence="2">MES-2147</strain>
    </source>
</reference>
<sequence length="209" mass="22717">MFSQTNDFVPKPDFLAGLRNIIRTAHRYEITMLSLPFLMMPATFEHQLVASSIMMEATSGGLSRHPRRSSHYGSSSMSSAAASAMSASSQSASSSMSSVSAANNNNSNNNNNTTLNNGSGNAGPVYYITDQTRRDLHRRAESLLRHLKSFLMDNARQVKQVGNQGSEAEKFRASQGGDVKVVQFLLPKGTSDEMFRAFRGLLVNVFGGA</sequence>
<accession>A0A9P6MF43</accession>
<dbReference type="GO" id="GO:0005737">
    <property type="term" value="C:cytoplasm"/>
    <property type="evidence" value="ECO:0007669"/>
    <property type="project" value="TreeGrafter"/>
</dbReference>
<evidence type="ECO:0000313" key="3">
    <source>
        <dbReference type="Proteomes" id="UP000749646"/>
    </source>
</evidence>
<evidence type="ECO:0000256" key="1">
    <source>
        <dbReference type="SAM" id="MobiDB-lite"/>
    </source>
</evidence>
<dbReference type="Proteomes" id="UP000749646">
    <property type="component" value="Unassembled WGS sequence"/>
</dbReference>
<protein>
    <submittedName>
        <fullName evidence="2">Uncharacterized protein</fullName>
    </submittedName>
</protein>
<dbReference type="OrthoDB" id="415359at2759"/>